<keyword evidence="10 15" id="KW-0472">Membrane</keyword>
<evidence type="ECO:0000256" key="1">
    <source>
        <dbReference type="ARBA" id="ARBA00004651"/>
    </source>
</evidence>
<comment type="subcellular location">
    <subcellularLocation>
        <location evidence="1">Cell membrane</location>
        <topology evidence="1">Multi-pass membrane protein</topology>
    </subcellularLocation>
</comment>
<evidence type="ECO:0000313" key="17">
    <source>
        <dbReference type="EMBL" id="KAJ0393310.1"/>
    </source>
</evidence>
<feature type="domain" description="Ion transport" evidence="16">
    <location>
        <begin position="267"/>
        <end position="494"/>
    </location>
</feature>
<dbReference type="PANTHER" id="PTHR10582">
    <property type="entry name" value="TRANSIENT RECEPTOR POTENTIAL ION CHANNEL PROTEIN"/>
    <property type="match status" value="1"/>
</dbReference>
<reference evidence="17" key="1">
    <citation type="submission" date="2021-12" db="EMBL/GenBank/DDBJ databases">
        <title>Prjna785345.</title>
        <authorList>
            <person name="Rujirawat T."/>
            <person name="Krajaejun T."/>
        </authorList>
    </citation>
    <scope>NUCLEOTIDE SEQUENCE</scope>
    <source>
        <strain evidence="17">Pi057C3</strain>
    </source>
</reference>
<evidence type="ECO:0000256" key="9">
    <source>
        <dbReference type="ARBA" id="ARBA00023065"/>
    </source>
</evidence>
<name>A0AAD5Q2I1_PYTIN</name>
<evidence type="ECO:0000256" key="3">
    <source>
        <dbReference type="ARBA" id="ARBA00022475"/>
    </source>
</evidence>
<proteinExistence type="predicted"/>
<evidence type="ECO:0000256" key="13">
    <source>
        <dbReference type="SAM" id="Coils"/>
    </source>
</evidence>
<keyword evidence="13" id="KW-0175">Coiled coil</keyword>
<dbReference type="PROSITE" id="PS50297">
    <property type="entry name" value="ANK_REP_REGION"/>
    <property type="match status" value="1"/>
</dbReference>
<comment type="caution">
    <text evidence="17">The sequence shown here is derived from an EMBL/GenBank/DDBJ whole genome shotgun (WGS) entry which is preliminary data.</text>
</comment>
<feature type="transmembrane region" description="Helical" evidence="15">
    <location>
        <begin position="294"/>
        <end position="313"/>
    </location>
</feature>
<feature type="transmembrane region" description="Helical" evidence="15">
    <location>
        <begin position="459"/>
        <end position="484"/>
    </location>
</feature>
<keyword evidence="7" id="KW-0106">Calcium</keyword>
<feature type="transmembrane region" description="Helical" evidence="15">
    <location>
        <begin position="1310"/>
        <end position="1327"/>
    </location>
</feature>
<evidence type="ECO:0000256" key="5">
    <source>
        <dbReference type="ARBA" id="ARBA00022692"/>
    </source>
</evidence>
<feature type="transmembrane region" description="Helical" evidence="15">
    <location>
        <begin position="901"/>
        <end position="919"/>
    </location>
</feature>
<dbReference type="SUPFAM" id="SSF48403">
    <property type="entry name" value="Ankyrin repeat"/>
    <property type="match status" value="2"/>
</dbReference>
<feature type="transmembrane region" description="Helical" evidence="15">
    <location>
        <begin position="968"/>
        <end position="990"/>
    </location>
</feature>
<keyword evidence="8 15" id="KW-1133">Transmembrane helix</keyword>
<accession>A0AAD5Q2I1</accession>
<dbReference type="InterPro" id="IPR024862">
    <property type="entry name" value="TRPV"/>
</dbReference>
<sequence length="1451" mass="164779">MDVTPALESDSRRSSFRNYSSIVEVPKQPRFDADGWELVSTDALEAVLEQLARGPAEAAAQTANLRIRSEFSDNTLLHAAVHLDNAIQVLTVLLDAGLPISVTRYGRRTPLLEAMYGGRIDVCLFLLERGATYDDTDSEGITPMWIAVSKSQPDMVKWLLDEPRLWNGAWDYPLFEELLANMPELAPALLDRFARVVDSKPISETRVDFTCLRQIYGEPTIPMHLMPLALIIQSPSARTILRHPIVMYVLRLKWKTFASTRFRREFVMFLVLLLAFYVPTVAADYRPLNVDSPIDILLVVARAVAVACALFLLLSVERAECAGATPRKYLASFWNWVNLVSYVGVLASVAFDTVDSLAHVRDGVVAVLHVSLWMNLLQFLQVSSQSGLLVAMMTHMIKDVYRFLLLYAVFLLGYSGAFYVLLRGRPGYDSFVNAFITVFLMLFGALDYSVFSADSLRGWSWLVGNTLLLSHLVTVVVMLLNILIAMMTATFEDVWDAAEAEALLIRARAIVRIEKALSSRERLTHFLALIPPWERARYRGKLDERNGSRRTAVVHPEDDDGEDEKVPSKCTWFLQNWLARWRMYTRIRLRALRRFECCSLLLDRICYTSMTLEKSRFRPVGRVRGQVLAPLQDGVRVELPIKRSKQTEEDTKEREMQELREQMALLARSMATLQAKLDRFSDGHLDNCRVLLRHGADPAIGDDTDTPLTAAIKSTNQELVRWLLEQPGTWSRQWDAELFDMLIEYTPRLVAVLLDTFTKVLTHPGESLVRIRYTHLRQLYGDPAMPVAMTPLAKIVECPCARELLSHRAIEYIIQVKWRAFARKSFWWGITLNVILIGGHYVPIAFGDLSWRECNAIGYENWCHVMLGLRGMSWAVSGYQLGYTELMELFRQGLFRYFRSFWNWINLFTYVAVLGTISSEFNPSQQFIRKSLLALISVCAWVSLLPFLQLSETCGLLIILMTKMVKDVYRFLALYVIVLIGYCGLFFVLLHGHDGYDTYGDAFMSVFFLMFVSFDYSVFSSLHGLQWLLAHVLLVSHLVLVVVVLLNILIAMMATTYADVWAAAEAEKRYTQAKTVVLIEMMLKPSSRQKGRMFDDKQRDGHVEQLMPDLEDGAWETVPNPVFDEVDNHGWTPLLEAAQEGQIEVCRVLLACGAIPNLGLGDITPLRAAAEVGNEEMTRWLLQQPGTWSGHWDNSFFAFLLEHTPEAVITYLDRFATELSHSKKGLVGIKYSALKHIYGEPHVPVEDTALALILDSPNARDILSHRAIKYIMRAKWKAFFLLYVVFLIGYSGAFYILVRGSSGYENFVNSFISVFFMLFGAFDYSVFNDKSLTGWRWHMGNFLLISHLIAVVIVLLNILIAMMATTPRELLAIPGQVLIPTTLIENLIEAPSVLEQTLFLKSAFDQDDIGPENATPLAMLEDGIRYEVPLKKSQEKETAHSEKKLLNLKAE</sequence>
<evidence type="ECO:0000256" key="4">
    <source>
        <dbReference type="ARBA" id="ARBA00022568"/>
    </source>
</evidence>
<organism evidence="17 18">
    <name type="scientific">Pythium insidiosum</name>
    <name type="common">Pythiosis disease agent</name>
    <dbReference type="NCBI Taxonomy" id="114742"/>
    <lineage>
        <taxon>Eukaryota</taxon>
        <taxon>Sar</taxon>
        <taxon>Stramenopiles</taxon>
        <taxon>Oomycota</taxon>
        <taxon>Peronosporomycetes</taxon>
        <taxon>Pythiales</taxon>
        <taxon>Pythiaceae</taxon>
        <taxon>Pythium</taxon>
    </lineage>
</organism>
<feature type="transmembrane region" description="Helical" evidence="15">
    <location>
        <begin position="400"/>
        <end position="422"/>
    </location>
</feature>
<keyword evidence="12" id="KW-0040">ANK repeat</keyword>
<dbReference type="PROSITE" id="PS50088">
    <property type="entry name" value="ANK_REPEAT"/>
    <property type="match status" value="2"/>
</dbReference>
<dbReference type="GO" id="GO:0098703">
    <property type="term" value="P:calcium ion import across plasma membrane"/>
    <property type="evidence" value="ECO:0007669"/>
    <property type="project" value="TreeGrafter"/>
</dbReference>
<keyword evidence="4" id="KW-0109">Calcium transport</keyword>
<evidence type="ECO:0000256" key="6">
    <source>
        <dbReference type="ARBA" id="ARBA00022737"/>
    </source>
</evidence>
<dbReference type="InterPro" id="IPR002110">
    <property type="entry name" value="Ankyrin_rpt"/>
</dbReference>
<keyword evidence="6" id="KW-0677">Repeat</keyword>
<evidence type="ECO:0000256" key="15">
    <source>
        <dbReference type="SAM" id="Phobius"/>
    </source>
</evidence>
<evidence type="ECO:0000256" key="8">
    <source>
        <dbReference type="ARBA" id="ARBA00022989"/>
    </source>
</evidence>
<keyword evidence="9" id="KW-0406">Ion transport</keyword>
<dbReference type="Proteomes" id="UP001209570">
    <property type="component" value="Unassembled WGS sequence"/>
</dbReference>
<dbReference type="EMBL" id="JAKCXM010000507">
    <property type="protein sequence ID" value="KAJ0393310.1"/>
    <property type="molecule type" value="Genomic_DNA"/>
</dbReference>
<feature type="transmembrane region" description="Helical" evidence="15">
    <location>
        <begin position="826"/>
        <end position="846"/>
    </location>
</feature>
<evidence type="ECO:0000256" key="11">
    <source>
        <dbReference type="ARBA" id="ARBA00023303"/>
    </source>
</evidence>
<feature type="region of interest" description="Disordered" evidence="14">
    <location>
        <begin position="1431"/>
        <end position="1451"/>
    </location>
</feature>
<feature type="domain" description="Ion transport" evidence="16">
    <location>
        <begin position="886"/>
        <end position="1059"/>
    </location>
</feature>
<feature type="transmembrane region" description="Helical" evidence="15">
    <location>
        <begin position="1278"/>
        <end position="1298"/>
    </location>
</feature>
<feature type="transmembrane region" description="Helical" evidence="15">
    <location>
        <begin position="333"/>
        <end position="351"/>
    </location>
</feature>
<keyword evidence="2" id="KW-0813">Transport</keyword>
<evidence type="ECO:0000256" key="2">
    <source>
        <dbReference type="ARBA" id="ARBA00022448"/>
    </source>
</evidence>
<evidence type="ECO:0000259" key="16">
    <source>
        <dbReference type="Pfam" id="PF00520"/>
    </source>
</evidence>
<dbReference type="PANTHER" id="PTHR10582:SF2">
    <property type="entry name" value="INACTIVE"/>
    <property type="match status" value="1"/>
</dbReference>
<keyword evidence="5 15" id="KW-0812">Transmembrane</keyword>
<keyword evidence="3" id="KW-1003">Cell membrane</keyword>
<evidence type="ECO:0000256" key="7">
    <source>
        <dbReference type="ARBA" id="ARBA00022837"/>
    </source>
</evidence>
<gene>
    <name evidence="17" type="ORF">P43SY_009978</name>
</gene>
<dbReference type="Gene3D" id="1.25.40.20">
    <property type="entry name" value="Ankyrin repeat-containing domain"/>
    <property type="match status" value="3"/>
</dbReference>
<keyword evidence="18" id="KW-1185">Reference proteome</keyword>
<dbReference type="Pfam" id="PF00520">
    <property type="entry name" value="Ion_trans"/>
    <property type="match status" value="2"/>
</dbReference>
<feature type="repeat" description="ANK" evidence="12">
    <location>
        <begin position="1129"/>
        <end position="1154"/>
    </location>
</feature>
<dbReference type="GO" id="GO:0005216">
    <property type="term" value="F:monoatomic ion channel activity"/>
    <property type="evidence" value="ECO:0007669"/>
    <property type="project" value="InterPro"/>
</dbReference>
<protein>
    <recommendedName>
        <fullName evidence="16">Ion transport domain-containing protein</fullName>
    </recommendedName>
</protein>
<feature type="transmembrane region" description="Helical" evidence="15">
    <location>
        <begin position="266"/>
        <end position="282"/>
    </location>
</feature>
<feature type="repeat" description="ANK" evidence="12">
    <location>
        <begin position="106"/>
        <end position="138"/>
    </location>
</feature>
<evidence type="ECO:0000256" key="10">
    <source>
        <dbReference type="ARBA" id="ARBA00023136"/>
    </source>
</evidence>
<feature type="transmembrane region" description="Helical" evidence="15">
    <location>
        <begin position="931"/>
        <end position="948"/>
    </location>
</feature>
<dbReference type="GO" id="GO:0005886">
    <property type="term" value="C:plasma membrane"/>
    <property type="evidence" value="ECO:0007669"/>
    <property type="project" value="UniProtKB-SubCell"/>
</dbReference>
<feature type="transmembrane region" description="Helical" evidence="15">
    <location>
        <begin position="1028"/>
        <end position="1050"/>
    </location>
</feature>
<feature type="transmembrane region" description="Helical" evidence="15">
    <location>
        <begin position="434"/>
        <end position="453"/>
    </location>
</feature>
<dbReference type="InterPro" id="IPR036770">
    <property type="entry name" value="Ankyrin_rpt-contain_sf"/>
</dbReference>
<evidence type="ECO:0000313" key="18">
    <source>
        <dbReference type="Proteomes" id="UP001209570"/>
    </source>
</evidence>
<dbReference type="Pfam" id="PF12796">
    <property type="entry name" value="Ank_2"/>
    <property type="match status" value="2"/>
</dbReference>
<dbReference type="SMART" id="SM00248">
    <property type="entry name" value="ANK"/>
    <property type="match status" value="7"/>
</dbReference>
<evidence type="ECO:0000256" key="14">
    <source>
        <dbReference type="SAM" id="MobiDB-lite"/>
    </source>
</evidence>
<dbReference type="InterPro" id="IPR005821">
    <property type="entry name" value="Ion_trans_dom"/>
</dbReference>
<feature type="transmembrane region" description="Helical" evidence="15">
    <location>
        <begin position="1002"/>
        <end position="1022"/>
    </location>
</feature>
<keyword evidence="11" id="KW-0407">Ion channel</keyword>
<feature type="coiled-coil region" evidence="13">
    <location>
        <begin position="642"/>
        <end position="676"/>
    </location>
</feature>
<evidence type="ECO:0000256" key="12">
    <source>
        <dbReference type="PROSITE-ProRule" id="PRU00023"/>
    </source>
</evidence>
<feature type="transmembrane region" description="Helical" evidence="15">
    <location>
        <begin position="1339"/>
        <end position="1364"/>
    </location>
</feature>